<protein>
    <submittedName>
        <fullName evidence="2">Uncharacterized protein</fullName>
    </submittedName>
</protein>
<evidence type="ECO:0000313" key="2">
    <source>
        <dbReference type="EMBL" id="CAG9314484.1"/>
    </source>
</evidence>
<keyword evidence="3" id="KW-1185">Reference proteome</keyword>
<sequence>MDLPDDDISICDEPTVSQKTTSIDKYHSNLICSKGIFSEPQALNDEDINPWIPPIPITLDPSQQYESSNTWLKQYNSGPIKALDKLITDIKQRSLKGENPNKKQSNLGDFDEFFQRMNNDLERRNKAREKIIEITKNIKEKEIQKHQNTKKIPKAQKEETFNRLIRDAIGRQQTIEMRQKIKELLQEQESKELRANRLSKDQEEKLVDRLQQFWLRKWEKIEAKKKEKELIEDEEVAKFKEQFSNKKSDNEVFVRLTEKKIIPIEEKREKIYFSVNDAIASGKRLMNSGNKHIKKNSEFQEKNSSIVPRVKSPRNLQNTSSGWDTFSLSQSKFSNTSVSEKNFKSNKSLKTEPTKLNLKAGEKEISVKSPMFSTQTYFPPKKKVSFEPVLISKRGHIPSATETYKSLGGI</sequence>
<reference evidence="2" key="1">
    <citation type="submission" date="2021-09" db="EMBL/GenBank/DDBJ databases">
        <authorList>
            <consortium name="AG Swart"/>
            <person name="Singh M."/>
            <person name="Singh A."/>
            <person name="Seah K."/>
            <person name="Emmerich C."/>
        </authorList>
    </citation>
    <scope>NUCLEOTIDE SEQUENCE</scope>
    <source>
        <strain evidence="2">ATCC30299</strain>
    </source>
</reference>
<dbReference type="Proteomes" id="UP001162131">
    <property type="component" value="Unassembled WGS sequence"/>
</dbReference>
<accession>A0AAU9J1I9</accession>
<gene>
    <name evidence="2" type="ORF">BSTOLATCC_MIC11486</name>
</gene>
<organism evidence="2 3">
    <name type="scientific">Blepharisma stoltei</name>
    <dbReference type="NCBI Taxonomy" id="1481888"/>
    <lineage>
        <taxon>Eukaryota</taxon>
        <taxon>Sar</taxon>
        <taxon>Alveolata</taxon>
        <taxon>Ciliophora</taxon>
        <taxon>Postciliodesmatophora</taxon>
        <taxon>Heterotrichea</taxon>
        <taxon>Heterotrichida</taxon>
        <taxon>Blepharismidae</taxon>
        <taxon>Blepharisma</taxon>
    </lineage>
</organism>
<dbReference type="AlphaFoldDB" id="A0AAU9J1I9"/>
<dbReference type="EMBL" id="CAJZBQ010000012">
    <property type="protein sequence ID" value="CAG9314484.1"/>
    <property type="molecule type" value="Genomic_DNA"/>
</dbReference>
<evidence type="ECO:0000256" key="1">
    <source>
        <dbReference type="SAM" id="Coils"/>
    </source>
</evidence>
<comment type="caution">
    <text evidence="2">The sequence shown here is derived from an EMBL/GenBank/DDBJ whole genome shotgun (WGS) entry which is preliminary data.</text>
</comment>
<name>A0AAU9J1I9_9CILI</name>
<feature type="coiled-coil region" evidence="1">
    <location>
        <begin position="171"/>
        <end position="201"/>
    </location>
</feature>
<evidence type="ECO:0000313" key="3">
    <source>
        <dbReference type="Proteomes" id="UP001162131"/>
    </source>
</evidence>
<keyword evidence="1" id="KW-0175">Coiled coil</keyword>
<proteinExistence type="predicted"/>